<sequence>MRITHNEMPTIEAIISLYKDSGIIRPIDDFDRIKMMYNNSNLVVCAYEGDELIGIGRSLTDFSYCCYLSDLAVSRKYQGKGIGKKIIDYIKNVITSKCTLLLLSSPSAMGFYEKINLDKSENCFMKRREF</sequence>
<dbReference type="STRING" id="594679.SD28_04630"/>
<organism evidence="2 3">
    <name type="scientific">Allofrancisella guangzhouensis</name>
    <dbReference type="NCBI Taxonomy" id="594679"/>
    <lineage>
        <taxon>Bacteria</taxon>
        <taxon>Pseudomonadati</taxon>
        <taxon>Pseudomonadota</taxon>
        <taxon>Gammaproteobacteria</taxon>
        <taxon>Thiotrichales</taxon>
        <taxon>Francisellaceae</taxon>
        <taxon>Allofrancisella</taxon>
    </lineage>
</organism>
<dbReference type="Gene3D" id="3.40.630.30">
    <property type="match status" value="1"/>
</dbReference>
<dbReference type="KEGG" id="fgu:SD28_04630"/>
<proteinExistence type="predicted"/>
<name>A0A0A8E4M6_9GAMM</name>
<dbReference type="PANTHER" id="PTHR43233">
    <property type="entry name" value="FAMILY N-ACETYLTRANSFERASE, PUTATIVE (AFU_ORTHOLOGUE AFUA_6G03350)-RELATED"/>
    <property type="match status" value="1"/>
</dbReference>
<dbReference type="PANTHER" id="PTHR43233:SF1">
    <property type="entry name" value="FAMILY N-ACETYLTRANSFERASE, PUTATIVE (AFU_ORTHOLOGUE AFUA_6G03350)-RELATED"/>
    <property type="match status" value="1"/>
</dbReference>
<dbReference type="InterPro" id="IPR000182">
    <property type="entry name" value="GNAT_dom"/>
</dbReference>
<dbReference type="HOGENOM" id="CLU_086503_4_0_6"/>
<dbReference type="RefSeq" id="WP_039124558.1">
    <property type="nucleotide sequence ID" value="NZ_CP010427.1"/>
</dbReference>
<dbReference type="CDD" id="cd04301">
    <property type="entry name" value="NAT_SF"/>
    <property type="match status" value="1"/>
</dbReference>
<evidence type="ECO:0000259" key="1">
    <source>
        <dbReference type="PROSITE" id="PS51186"/>
    </source>
</evidence>
<dbReference type="GO" id="GO:0016747">
    <property type="term" value="F:acyltransferase activity, transferring groups other than amino-acyl groups"/>
    <property type="evidence" value="ECO:0007669"/>
    <property type="project" value="InterPro"/>
</dbReference>
<reference evidence="2 3" key="1">
    <citation type="submission" date="2014-12" db="EMBL/GenBank/DDBJ databases">
        <title>Complete genome sequence of Francisella guanzhouensis strain 08HL01032 isolated from air-conditioning system in China.</title>
        <authorList>
            <person name="Svensson D."/>
            <person name="Ohrman C."/>
            <person name="Backman S."/>
            <person name="Karlsson E."/>
            <person name="Nilsson E."/>
            <person name="Bystrom M."/>
            <person name="Larkeryd A."/>
            <person name="Stenberg P."/>
            <person name="Scholtz H.C."/>
            <person name="Forsman M."/>
            <person name="Sjodin A."/>
        </authorList>
    </citation>
    <scope>NUCLEOTIDE SEQUENCE [LARGE SCALE GENOMIC DNA]</scope>
    <source>
        <strain evidence="2 3">08HL01032</strain>
    </source>
</reference>
<evidence type="ECO:0000313" key="2">
    <source>
        <dbReference type="EMBL" id="AJC48968.1"/>
    </source>
</evidence>
<gene>
    <name evidence="2" type="ORF">SD28_04630</name>
</gene>
<dbReference type="SUPFAM" id="SSF55729">
    <property type="entry name" value="Acyl-CoA N-acyltransferases (Nat)"/>
    <property type="match status" value="1"/>
</dbReference>
<dbReference type="OrthoDB" id="9775804at2"/>
<feature type="domain" description="N-acetyltransferase" evidence="1">
    <location>
        <begin position="1"/>
        <end position="130"/>
    </location>
</feature>
<evidence type="ECO:0000313" key="3">
    <source>
        <dbReference type="Proteomes" id="UP000031104"/>
    </source>
</evidence>
<dbReference type="AlphaFoldDB" id="A0A0A8E4M6"/>
<dbReference type="PROSITE" id="PS51186">
    <property type="entry name" value="GNAT"/>
    <property type="match status" value="1"/>
</dbReference>
<dbReference type="Pfam" id="PF13673">
    <property type="entry name" value="Acetyltransf_10"/>
    <property type="match status" value="1"/>
</dbReference>
<dbReference type="InterPro" id="IPR053144">
    <property type="entry name" value="Acetyltransferase_Butenolide"/>
</dbReference>
<dbReference type="EMBL" id="CP010427">
    <property type="protein sequence ID" value="AJC48968.1"/>
    <property type="molecule type" value="Genomic_DNA"/>
</dbReference>
<dbReference type="InterPro" id="IPR016181">
    <property type="entry name" value="Acyl_CoA_acyltransferase"/>
</dbReference>
<dbReference type="Proteomes" id="UP000031104">
    <property type="component" value="Chromosome"/>
</dbReference>
<keyword evidence="3" id="KW-1185">Reference proteome</keyword>
<accession>A0A0A8E4M6</accession>
<protein>
    <recommendedName>
        <fullName evidence="1">N-acetyltransferase domain-containing protein</fullName>
    </recommendedName>
</protein>